<sequence length="65" mass="7313">MLRVYESSGSRESLDIYINDSINEAYETNLLEEETSALTIVDQTLSTAVTPFEVKTIKVNEVKVD</sequence>
<dbReference type="Proteomes" id="UP001203665">
    <property type="component" value="Unassembled WGS sequence"/>
</dbReference>
<dbReference type="RefSeq" id="WP_251611884.1">
    <property type="nucleotide sequence ID" value="NZ_JAMQJY010000008.1"/>
</dbReference>
<evidence type="ECO:0000313" key="2">
    <source>
        <dbReference type="EMBL" id="MCM2677970.1"/>
    </source>
</evidence>
<feature type="domain" description="Glycosyl hydrolases family 38 C-terminal" evidence="1">
    <location>
        <begin position="1"/>
        <end position="57"/>
    </location>
</feature>
<name>A0ABT0XQH0_9BACI</name>
<keyword evidence="2" id="KW-0378">Hydrolase</keyword>
<dbReference type="Gene3D" id="2.60.40.2220">
    <property type="match status" value="1"/>
</dbReference>
<proteinExistence type="predicted"/>
<comment type="caution">
    <text evidence="2">The sequence shown here is derived from an EMBL/GenBank/DDBJ whole genome shotgun (WGS) entry which is preliminary data.</text>
</comment>
<accession>A0ABT0XQH0</accession>
<evidence type="ECO:0000259" key="1">
    <source>
        <dbReference type="Pfam" id="PF17677"/>
    </source>
</evidence>
<dbReference type="EMBL" id="JAMQJY010000008">
    <property type="protein sequence ID" value="MCM2677970.1"/>
    <property type="molecule type" value="Genomic_DNA"/>
</dbReference>
<reference evidence="2" key="1">
    <citation type="submission" date="2022-06" db="EMBL/GenBank/DDBJ databases">
        <title>Alkalicoccobacillus porphyridii sp. nov., isolated from a marine red alga, Porphyridium purpureum and reclassification of Shouchella plakortidis and Shouchella gibsonii as Alkalicoccobacillus plakortidis comb. nov. and Alkalicoccobacillus gibsonii comb. nov.</title>
        <authorList>
            <person name="Kim K.H."/>
            <person name="Lee J.K."/>
            <person name="Han D.M."/>
            <person name="Baek J.H."/>
            <person name="Jeon C.O."/>
        </authorList>
    </citation>
    <scope>NUCLEOTIDE SEQUENCE</scope>
    <source>
        <strain evidence="2">DSM 19153</strain>
    </source>
</reference>
<dbReference type="GO" id="GO:0016787">
    <property type="term" value="F:hydrolase activity"/>
    <property type="evidence" value="ECO:0007669"/>
    <property type="project" value="UniProtKB-KW"/>
</dbReference>
<organism evidence="2 3">
    <name type="scientific">Alkalicoccobacillus plakortidis</name>
    <dbReference type="NCBI Taxonomy" id="444060"/>
    <lineage>
        <taxon>Bacteria</taxon>
        <taxon>Bacillati</taxon>
        <taxon>Bacillota</taxon>
        <taxon>Bacilli</taxon>
        <taxon>Bacillales</taxon>
        <taxon>Bacillaceae</taxon>
        <taxon>Alkalicoccobacillus</taxon>
    </lineage>
</organism>
<dbReference type="Pfam" id="PF17677">
    <property type="entry name" value="Glyco_hydro38C2"/>
    <property type="match status" value="1"/>
</dbReference>
<evidence type="ECO:0000313" key="3">
    <source>
        <dbReference type="Proteomes" id="UP001203665"/>
    </source>
</evidence>
<gene>
    <name evidence="2" type="ORF">NDM98_22865</name>
</gene>
<dbReference type="SUPFAM" id="SSF74650">
    <property type="entry name" value="Galactose mutarotase-like"/>
    <property type="match status" value="1"/>
</dbReference>
<dbReference type="InterPro" id="IPR041147">
    <property type="entry name" value="GH38_C"/>
</dbReference>
<keyword evidence="3" id="KW-1185">Reference proteome</keyword>
<dbReference type="InterPro" id="IPR011013">
    <property type="entry name" value="Gal_mutarotase_sf_dom"/>
</dbReference>
<protein>
    <submittedName>
        <fullName evidence="2">Glycosyl hydrolase-related protein</fullName>
    </submittedName>
</protein>